<dbReference type="OrthoDB" id="1108424at2759"/>
<feature type="region of interest" description="Disordered" evidence="1">
    <location>
        <begin position="333"/>
        <end position="364"/>
    </location>
</feature>
<gene>
    <name evidence="4" type="primary">LOC108833024</name>
</gene>
<accession>A0A6J0LPS1</accession>
<evidence type="ECO:0000313" key="4">
    <source>
        <dbReference type="RefSeq" id="XP_018461977.2"/>
    </source>
</evidence>
<dbReference type="AlphaFoldDB" id="A0A6J0LPS1"/>
<dbReference type="Pfam" id="PF20167">
    <property type="entry name" value="Transposase_32"/>
    <property type="match status" value="1"/>
</dbReference>
<evidence type="ECO:0000313" key="3">
    <source>
        <dbReference type="Proteomes" id="UP000504610"/>
    </source>
</evidence>
<dbReference type="GeneID" id="108833024"/>
<dbReference type="RefSeq" id="XP_018461977.2">
    <property type="nucleotide sequence ID" value="XM_018606475.2"/>
</dbReference>
<reference evidence="4" key="1">
    <citation type="submission" date="2025-08" db="UniProtKB">
        <authorList>
            <consortium name="RefSeq"/>
        </authorList>
    </citation>
    <scope>IDENTIFICATION</scope>
    <source>
        <tissue evidence="4">Leaf</tissue>
    </source>
</reference>
<dbReference type="InterPro" id="IPR046796">
    <property type="entry name" value="Transposase_32_dom"/>
</dbReference>
<evidence type="ECO:0000256" key="1">
    <source>
        <dbReference type="SAM" id="MobiDB-lite"/>
    </source>
</evidence>
<feature type="compositionally biased region" description="Polar residues" evidence="1">
    <location>
        <begin position="25"/>
        <end position="35"/>
    </location>
</feature>
<feature type="domain" description="Putative plant transposon protein" evidence="2">
    <location>
        <begin position="164"/>
        <end position="328"/>
    </location>
</feature>
<sequence>MQPVRRSSRLRSSVASSSGNQSSSEPPATRTNSCKQARRRTRCTPPPEPSEEEVESLSETNASDEDSGDSDASMEENFLPQETRYEASRATFQALYQANPQFLRPTKPPRSARFATSAALARYRDLKERKFVDHQSLTLTDEKLADIKKVILHSGLIYAVIDADAYQPAVVREFIANIPDAVKRGDGLGVYVRGSLVDFSPELINTMYCIPEVAEDPDWLHEDIDKVCSFLSGERVNRWECMASKYPTLTNQVLYKLVCSNWLPTMNCTSMNQERLRFIYMMYHHRGFNFGKIAYNQILTMAGKTDKDKKRRIIFPTLIQQVLLFQRVVPPDDHDEEETGFPKTVVKDGKAGRGSGADSSHPDLADDIDRAISALKAIRIRLRRGDYTVQEASQSQAADEDAGEDSG</sequence>
<evidence type="ECO:0000259" key="2">
    <source>
        <dbReference type="Pfam" id="PF20167"/>
    </source>
</evidence>
<feature type="compositionally biased region" description="Acidic residues" evidence="1">
    <location>
        <begin position="398"/>
        <end position="407"/>
    </location>
</feature>
<feature type="region of interest" description="Disordered" evidence="1">
    <location>
        <begin position="388"/>
        <end position="407"/>
    </location>
</feature>
<dbReference type="KEGG" id="rsz:108833024"/>
<feature type="region of interest" description="Disordered" evidence="1">
    <location>
        <begin position="1"/>
        <end position="74"/>
    </location>
</feature>
<organism evidence="3 4">
    <name type="scientific">Raphanus sativus</name>
    <name type="common">Radish</name>
    <name type="synonym">Raphanus raphanistrum var. sativus</name>
    <dbReference type="NCBI Taxonomy" id="3726"/>
    <lineage>
        <taxon>Eukaryota</taxon>
        <taxon>Viridiplantae</taxon>
        <taxon>Streptophyta</taxon>
        <taxon>Embryophyta</taxon>
        <taxon>Tracheophyta</taxon>
        <taxon>Spermatophyta</taxon>
        <taxon>Magnoliopsida</taxon>
        <taxon>eudicotyledons</taxon>
        <taxon>Gunneridae</taxon>
        <taxon>Pentapetalae</taxon>
        <taxon>rosids</taxon>
        <taxon>malvids</taxon>
        <taxon>Brassicales</taxon>
        <taxon>Brassicaceae</taxon>
        <taxon>Brassiceae</taxon>
        <taxon>Raphanus</taxon>
    </lineage>
</organism>
<dbReference type="Proteomes" id="UP000504610">
    <property type="component" value="Unplaced"/>
</dbReference>
<feature type="compositionally biased region" description="Low complexity" evidence="1">
    <location>
        <begin position="10"/>
        <end position="24"/>
    </location>
</feature>
<keyword evidence="3" id="KW-1185">Reference proteome</keyword>
<feature type="compositionally biased region" description="Acidic residues" evidence="1">
    <location>
        <begin position="49"/>
        <end position="74"/>
    </location>
</feature>
<protein>
    <submittedName>
        <fullName evidence="4">Uncharacterized protein LOC108833024</fullName>
    </submittedName>
</protein>
<name>A0A6J0LPS1_RAPSA</name>
<proteinExistence type="predicted"/>